<dbReference type="EMBL" id="CP028843">
    <property type="protein sequence ID" value="AWB21210.1"/>
    <property type="molecule type" value="Genomic_DNA"/>
</dbReference>
<organism evidence="1 2">
    <name type="scientific">Methylobacterium currus</name>
    <dbReference type="NCBI Taxonomy" id="2051553"/>
    <lineage>
        <taxon>Bacteria</taxon>
        <taxon>Pseudomonadati</taxon>
        <taxon>Pseudomonadota</taxon>
        <taxon>Alphaproteobacteria</taxon>
        <taxon>Hyphomicrobiales</taxon>
        <taxon>Methylobacteriaceae</taxon>
        <taxon>Methylobacterium</taxon>
    </lineage>
</organism>
<protein>
    <submittedName>
        <fullName evidence="1">Uncharacterized protein</fullName>
    </submittedName>
</protein>
<dbReference type="KEGG" id="mee:DA075_10030"/>
<dbReference type="Proteomes" id="UP000244755">
    <property type="component" value="Chromosome 1"/>
</dbReference>
<evidence type="ECO:0000313" key="2">
    <source>
        <dbReference type="Proteomes" id="UP000244755"/>
    </source>
</evidence>
<keyword evidence="2" id="KW-1185">Reference proteome</keyword>
<reference evidence="1 2" key="1">
    <citation type="submission" date="2018-04" db="EMBL/GenBank/DDBJ databases">
        <title>Methylobacterium sp. PR1016A genome.</title>
        <authorList>
            <person name="Park W."/>
        </authorList>
    </citation>
    <scope>NUCLEOTIDE SEQUENCE [LARGE SCALE GENOMIC DNA]</scope>
    <source>
        <strain evidence="1 2">PR1016A</strain>
    </source>
</reference>
<evidence type="ECO:0000313" key="1">
    <source>
        <dbReference type="EMBL" id="AWB21210.1"/>
    </source>
</evidence>
<accession>A0A2R4WI45</accession>
<name>A0A2R4WI45_9HYPH</name>
<proteinExistence type="predicted"/>
<dbReference type="AlphaFoldDB" id="A0A2R4WI45"/>
<sequence length="145" mass="15614">MVMADILRPGASAAPKVAAAQMAARHRAQAAERRAAIMIARIAAGHTRLDADRPTLVQVHETLQELWAARRAVDEIHFAALGAADIWEAERRTGGPTPLDEDDLADAIIKRLELNCAAAIEASEPIGQPTFHDDVRATYRAAAGY</sequence>
<gene>
    <name evidence="1" type="ORF">DA075_10030</name>
</gene>